<dbReference type="OrthoDB" id="288987at2759"/>
<dbReference type="EMBL" id="FN649740">
    <property type="protein sequence ID" value="CBN78027.1"/>
    <property type="molecule type" value="Genomic_DNA"/>
</dbReference>
<dbReference type="Pfam" id="PF07910">
    <property type="entry name" value="Peptidase_C78"/>
    <property type="match status" value="1"/>
</dbReference>
<dbReference type="GO" id="GO:0016787">
    <property type="term" value="F:hydrolase activity"/>
    <property type="evidence" value="ECO:0007669"/>
    <property type="project" value="UniProtKB-KW"/>
</dbReference>
<dbReference type="InterPro" id="IPR012462">
    <property type="entry name" value="UFSP1/2_DUB_cat"/>
</dbReference>
<keyword evidence="1" id="KW-0378">Hydrolase</keyword>
<proteinExistence type="predicted"/>
<dbReference type="Gene3D" id="3.90.70.130">
    <property type="match status" value="1"/>
</dbReference>
<feature type="compositionally biased region" description="Gly residues" evidence="2">
    <location>
        <begin position="67"/>
        <end position="84"/>
    </location>
</feature>
<accession>D8LTI6</accession>
<dbReference type="InParanoid" id="D8LTI6"/>
<feature type="compositionally biased region" description="Low complexity" evidence="2">
    <location>
        <begin position="315"/>
        <end position="329"/>
    </location>
</feature>
<feature type="region of interest" description="Disordered" evidence="2">
    <location>
        <begin position="62"/>
        <end position="85"/>
    </location>
</feature>
<dbReference type="STRING" id="2880.D8LTI6"/>
<name>D8LTI6_ECTSI</name>
<reference evidence="4 5" key="1">
    <citation type="journal article" date="2010" name="Nature">
        <title>The Ectocarpus genome and the independent evolution of multicellularity in brown algae.</title>
        <authorList>
            <person name="Cock J.M."/>
            <person name="Sterck L."/>
            <person name="Rouze P."/>
            <person name="Scornet D."/>
            <person name="Allen A.E."/>
            <person name="Amoutzias G."/>
            <person name="Anthouard V."/>
            <person name="Artiguenave F."/>
            <person name="Aury J.M."/>
            <person name="Badger J.H."/>
            <person name="Beszteri B."/>
            <person name="Billiau K."/>
            <person name="Bonnet E."/>
            <person name="Bothwell J.H."/>
            <person name="Bowler C."/>
            <person name="Boyen C."/>
            <person name="Brownlee C."/>
            <person name="Carrano C.J."/>
            <person name="Charrier B."/>
            <person name="Cho G.Y."/>
            <person name="Coelho S.M."/>
            <person name="Collen J."/>
            <person name="Corre E."/>
            <person name="Da Silva C."/>
            <person name="Delage L."/>
            <person name="Delaroque N."/>
            <person name="Dittami S.M."/>
            <person name="Doulbeau S."/>
            <person name="Elias M."/>
            <person name="Farnham G."/>
            <person name="Gachon C.M."/>
            <person name="Gschloessl B."/>
            <person name="Heesch S."/>
            <person name="Jabbari K."/>
            <person name="Jubin C."/>
            <person name="Kawai H."/>
            <person name="Kimura K."/>
            <person name="Kloareg B."/>
            <person name="Kupper F.C."/>
            <person name="Lang D."/>
            <person name="Le Bail A."/>
            <person name="Leblanc C."/>
            <person name="Lerouge P."/>
            <person name="Lohr M."/>
            <person name="Lopez P.J."/>
            <person name="Martens C."/>
            <person name="Maumus F."/>
            <person name="Michel G."/>
            <person name="Miranda-Saavedra D."/>
            <person name="Morales J."/>
            <person name="Moreau H."/>
            <person name="Motomura T."/>
            <person name="Nagasato C."/>
            <person name="Napoli C.A."/>
            <person name="Nelson D.R."/>
            <person name="Nyvall-Collen P."/>
            <person name="Peters A.F."/>
            <person name="Pommier C."/>
            <person name="Potin P."/>
            <person name="Poulain J."/>
            <person name="Quesneville H."/>
            <person name="Read B."/>
            <person name="Rensing S.A."/>
            <person name="Ritter A."/>
            <person name="Rousvoal S."/>
            <person name="Samanta M."/>
            <person name="Samson G."/>
            <person name="Schroeder D.C."/>
            <person name="Segurens B."/>
            <person name="Strittmatter M."/>
            <person name="Tonon T."/>
            <person name="Tregear J.W."/>
            <person name="Valentin K."/>
            <person name="von Dassow P."/>
            <person name="Yamagishi T."/>
            <person name="Van de Peer Y."/>
            <person name="Wincker P."/>
        </authorList>
    </citation>
    <scope>NUCLEOTIDE SEQUENCE [LARGE SCALE GENOMIC DNA]</scope>
    <source>
        <strain evidence="5">Ec32 / CCAP1310/4</strain>
    </source>
</reference>
<dbReference type="AlphaFoldDB" id="D8LTI6"/>
<dbReference type="Proteomes" id="UP000002630">
    <property type="component" value="Linkage Group LG15"/>
</dbReference>
<feature type="region of interest" description="Disordered" evidence="2">
    <location>
        <begin position="1"/>
        <end position="24"/>
    </location>
</feature>
<gene>
    <name evidence="4" type="ORF">Esi_0082_0042</name>
</gene>
<feature type="compositionally biased region" description="Gly residues" evidence="2">
    <location>
        <begin position="480"/>
        <end position="493"/>
    </location>
</feature>
<feature type="region of interest" description="Disordered" evidence="2">
    <location>
        <begin position="450"/>
        <end position="583"/>
    </location>
</feature>
<evidence type="ECO:0000313" key="5">
    <source>
        <dbReference type="Proteomes" id="UP000002630"/>
    </source>
</evidence>
<feature type="region of interest" description="Disordered" evidence="2">
    <location>
        <begin position="243"/>
        <end position="424"/>
    </location>
</feature>
<evidence type="ECO:0000256" key="1">
    <source>
        <dbReference type="ARBA" id="ARBA00022801"/>
    </source>
</evidence>
<feature type="compositionally biased region" description="Polar residues" evidence="2">
    <location>
        <begin position="275"/>
        <end position="289"/>
    </location>
</feature>
<feature type="domain" description="UFSP1/2/DUB catalytic" evidence="3">
    <location>
        <begin position="124"/>
        <end position="239"/>
    </location>
</feature>
<feature type="compositionally biased region" description="Gly residues" evidence="2">
    <location>
        <begin position="542"/>
        <end position="583"/>
    </location>
</feature>
<keyword evidence="5" id="KW-1185">Reference proteome</keyword>
<evidence type="ECO:0000313" key="4">
    <source>
        <dbReference type="EMBL" id="CBN78027.1"/>
    </source>
</evidence>
<dbReference type="eggNOG" id="KOG4696">
    <property type="taxonomic scope" value="Eukaryota"/>
</dbReference>
<dbReference type="EMBL" id="FN649056">
    <property type="protein sequence ID" value="CBN78027.1"/>
    <property type="molecule type" value="Genomic_DNA"/>
</dbReference>
<feature type="compositionally biased region" description="Gly residues" evidence="2">
    <location>
        <begin position="366"/>
        <end position="413"/>
    </location>
</feature>
<feature type="compositionally biased region" description="Low complexity" evidence="2">
    <location>
        <begin position="464"/>
        <end position="479"/>
    </location>
</feature>
<evidence type="ECO:0000259" key="3">
    <source>
        <dbReference type="Pfam" id="PF07910"/>
    </source>
</evidence>
<organism evidence="4 5">
    <name type="scientific">Ectocarpus siliculosus</name>
    <name type="common">Brown alga</name>
    <name type="synonym">Conferva siliculosa</name>
    <dbReference type="NCBI Taxonomy" id="2880"/>
    <lineage>
        <taxon>Eukaryota</taxon>
        <taxon>Sar</taxon>
        <taxon>Stramenopiles</taxon>
        <taxon>Ochrophyta</taxon>
        <taxon>PX clade</taxon>
        <taxon>Phaeophyceae</taxon>
        <taxon>Ectocarpales</taxon>
        <taxon>Ectocarpaceae</taxon>
        <taxon>Ectocarpus</taxon>
    </lineage>
</organism>
<evidence type="ECO:0000256" key="2">
    <source>
        <dbReference type="SAM" id="MobiDB-lite"/>
    </source>
</evidence>
<sequence>MGGGEAQELEGVCKTTGGSIGGSSLVPTRAELKARTVAAGGDRLSTTPGLIPRIHERLLGEHNARGSGRGGGVRGNTTTGGGSLGVRERQTFMRGWGRGGFDMSVTSDFAGGGARAATAAEWRLCDQRTKHCTQRGSHGSGFSCGYRNIQMLCSALMEWPEYKRVLFGGSGCIPGVALLQCWIERAWADGYDPDGCAQLGGLGALMGSETWIGATECATLLRSFGVKAEVIDFESSAPLAPAFAGEASSAQEEPEGGSKRKTPSSAPRSPLSLHPNGSTSSRAWPSGPSSLDAYPSSNGGRGVQASVAQGPVQQSIRPFLPSSSSPSSTPRDRSAVTSWTQPGGAIIGIGGGLGGQHERRWPGAGQRLGNGGRGRGRGVAGRDGFLSDGGGRGGRGWRGGRGGRGWGGRGGRGGAHRKNGYIGKDAGDRMGKALAAWAWEYFCTPWGTAEGSSSSIGDGDKGAELLLPPSRPPSQLREPGGSGGGNACSGRGSGSSSRSRDAGGAGSGGTATDRRAEAWTRPPPPLYFQHDGHSRSIVGVLQPGGAGQRGGRSGGGRGRGGGSGDGSIRGGRGSAGSGRGHGGAGSRQAACLFVFDPSHAGGPIRDALDDTQNGRWGRFLKRGGHALHRRQFQMVAVRPGLVDAGQADAWKRIVSEKIVVD</sequence>
<dbReference type="OMA" id="CSALMEW"/>
<feature type="compositionally biased region" description="Gly residues" evidence="2">
    <location>
        <begin position="345"/>
        <end position="355"/>
    </location>
</feature>
<protein>
    <recommendedName>
        <fullName evidence="3">UFSP1/2/DUB catalytic domain-containing protein</fullName>
    </recommendedName>
</protein>